<reference evidence="2 3" key="1">
    <citation type="submission" date="2018-03" db="EMBL/GenBank/DDBJ databases">
        <title>Genomic Encyclopedia of Archaeal and Bacterial Type Strains, Phase II (KMG-II): from individual species to whole genera.</title>
        <authorList>
            <person name="Goeker M."/>
        </authorList>
    </citation>
    <scope>NUCLEOTIDE SEQUENCE [LARGE SCALE GENOMIC DNA]</scope>
    <source>
        <strain evidence="2 3">DSM 28354</strain>
    </source>
</reference>
<keyword evidence="1" id="KW-0812">Transmembrane</keyword>
<name>A0A2T0T588_9BACT</name>
<gene>
    <name evidence="2" type="ORF">CLV58_10623</name>
</gene>
<dbReference type="EMBL" id="PVTE01000006">
    <property type="protein sequence ID" value="PRY40840.1"/>
    <property type="molecule type" value="Genomic_DNA"/>
</dbReference>
<dbReference type="AlphaFoldDB" id="A0A2T0T588"/>
<organism evidence="2 3">
    <name type="scientific">Spirosoma oryzae</name>
    <dbReference type="NCBI Taxonomy" id="1469603"/>
    <lineage>
        <taxon>Bacteria</taxon>
        <taxon>Pseudomonadati</taxon>
        <taxon>Bacteroidota</taxon>
        <taxon>Cytophagia</taxon>
        <taxon>Cytophagales</taxon>
        <taxon>Cytophagaceae</taxon>
        <taxon>Spirosoma</taxon>
    </lineage>
</organism>
<proteinExistence type="predicted"/>
<comment type="caution">
    <text evidence="2">The sequence shown here is derived from an EMBL/GenBank/DDBJ whole genome shotgun (WGS) entry which is preliminary data.</text>
</comment>
<keyword evidence="1" id="KW-0472">Membrane</keyword>
<keyword evidence="3" id="KW-1185">Reference proteome</keyword>
<dbReference type="Proteomes" id="UP000238375">
    <property type="component" value="Unassembled WGS sequence"/>
</dbReference>
<protein>
    <submittedName>
        <fullName evidence="2">Uncharacterized protein</fullName>
    </submittedName>
</protein>
<evidence type="ECO:0000313" key="3">
    <source>
        <dbReference type="Proteomes" id="UP000238375"/>
    </source>
</evidence>
<sequence>MVYPTRLMTHNVLWSTIVELVSLLASWLVCVKETNDAGDDTEGE</sequence>
<keyword evidence="1" id="KW-1133">Transmembrane helix</keyword>
<accession>A0A2T0T588</accession>
<evidence type="ECO:0000313" key="2">
    <source>
        <dbReference type="EMBL" id="PRY40840.1"/>
    </source>
</evidence>
<feature type="transmembrane region" description="Helical" evidence="1">
    <location>
        <begin position="12"/>
        <end position="31"/>
    </location>
</feature>
<evidence type="ECO:0000256" key="1">
    <source>
        <dbReference type="SAM" id="Phobius"/>
    </source>
</evidence>